<sequence length="122" mass="13905">MGLPRQAYLWCYCWDSFLYSESIGFHYQNCKRCLGYSCPNFCPPLPWSNQAIKRPASSHLSKGSQTISKYMQAIKRLVDKLALLGKPIDPKDIIDRVVDGLDTDYQSVVNTVHARDTPISFD</sequence>
<reference evidence="1 2" key="1">
    <citation type="journal article" date="2022" name="DNA Res.">
        <title>Chromosomal-level genome assembly of the orchid tree Bauhinia variegata (Leguminosae; Cercidoideae) supports the allotetraploid origin hypothesis of Bauhinia.</title>
        <authorList>
            <person name="Zhong Y."/>
            <person name="Chen Y."/>
            <person name="Zheng D."/>
            <person name="Pang J."/>
            <person name="Liu Y."/>
            <person name="Luo S."/>
            <person name="Meng S."/>
            <person name="Qian L."/>
            <person name="Wei D."/>
            <person name="Dai S."/>
            <person name="Zhou R."/>
        </authorList>
    </citation>
    <scope>NUCLEOTIDE SEQUENCE [LARGE SCALE GENOMIC DNA]</scope>
    <source>
        <strain evidence="1">BV-YZ2020</strain>
    </source>
</reference>
<dbReference type="Proteomes" id="UP000828941">
    <property type="component" value="Chromosome 13"/>
</dbReference>
<keyword evidence="2" id="KW-1185">Reference proteome</keyword>
<comment type="caution">
    <text evidence="1">The sequence shown here is derived from an EMBL/GenBank/DDBJ whole genome shotgun (WGS) entry which is preliminary data.</text>
</comment>
<dbReference type="EMBL" id="CM039438">
    <property type="protein sequence ID" value="KAI4300091.1"/>
    <property type="molecule type" value="Genomic_DNA"/>
</dbReference>
<protein>
    <submittedName>
        <fullName evidence="1">Uncharacterized protein</fullName>
    </submittedName>
</protein>
<evidence type="ECO:0000313" key="2">
    <source>
        <dbReference type="Proteomes" id="UP000828941"/>
    </source>
</evidence>
<accession>A0ACB9KS21</accession>
<evidence type="ECO:0000313" key="1">
    <source>
        <dbReference type="EMBL" id="KAI4300091.1"/>
    </source>
</evidence>
<organism evidence="1 2">
    <name type="scientific">Bauhinia variegata</name>
    <name type="common">Purple orchid tree</name>
    <name type="synonym">Phanera variegata</name>
    <dbReference type="NCBI Taxonomy" id="167791"/>
    <lineage>
        <taxon>Eukaryota</taxon>
        <taxon>Viridiplantae</taxon>
        <taxon>Streptophyta</taxon>
        <taxon>Embryophyta</taxon>
        <taxon>Tracheophyta</taxon>
        <taxon>Spermatophyta</taxon>
        <taxon>Magnoliopsida</taxon>
        <taxon>eudicotyledons</taxon>
        <taxon>Gunneridae</taxon>
        <taxon>Pentapetalae</taxon>
        <taxon>rosids</taxon>
        <taxon>fabids</taxon>
        <taxon>Fabales</taxon>
        <taxon>Fabaceae</taxon>
        <taxon>Cercidoideae</taxon>
        <taxon>Cercideae</taxon>
        <taxon>Bauhiniinae</taxon>
        <taxon>Bauhinia</taxon>
    </lineage>
</organism>
<proteinExistence type="predicted"/>
<gene>
    <name evidence="1" type="ORF">L6164_033507</name>
</gene>
<name>A0ACB9KS21_BAUVA</name>